<keyword evidence="2" id="KW-1133">Transmembrane helix</keyword>
<feature type="transmembrane region" description="Helical" evidence="2">
    <location>
        <begin position="20"/>
        <end position="44"/>
    </location>
</feature>
<accession>A0A7I5E733</accession>
<evidence type="ECO:0000313" key="3">
    <source>
        <dbReference type="Proteomes" id="UP000025227"/>
    </source>
</evidence>
<feature type="coiled-coil region" evidence="1">
    <location>
        <begin position="84"/>
        <end position="118"/>
    </location>
</feature>
<sequence length="150" mass="16907">MDTHVAEKSAPLTDVSLTVRAGLCLYMTVLAMYLNTLLFILIHYKVIQVRQAAKAVVVVSAQPAEPKVEEKVSVEPEEPAAAWLELQKTQTLEKTEEKEDLEAEKAEKLEKRDKTLKSARMSIRLPRAPKGHHVEELDQMEKFLAEDEGP</sequence>
<name>A0A7I5E733_HAECO</name>
<evidence type="ECO:0000256" key="1">
    <source>
        <dbReference type="SAM" id="Coils"/>
    </source>
</evidence>
<protein>
    <submittedName>
        <fullName evidence="4">Neur_chan_memb domain-containing protein</fullName>
    </submittedName>
</protein>
<keyword evidence="3" id="KW-1185">Reference proteome</keyword>
<dbReference type="Proteomes" id="UP000025227">
    <property type="component" value="Unplaced"/>
</dbReference>
<dbReference type="AlphaFoldDB" id="A0A7I5E733"/>
<keyword evidence="2" id="KW-0472">Membrane</keyword>
<keyword evidence="2" id="KW-0812">Transmembrane</keyword>
<dbReference type="WBParaSite" id="HCON_00040540-00001">
    <property type="protein sequence ID" value="HCON_00040540-00001"/>
    <property type="gene ID" value="HCON_00040540"/>
</dbReference>
<proteinExistence type="predicted"/>
<dbReference type="OrthoDB" id="5841147at2759"/>
<organism evidence="3 4">
    <name type="scientific">Haemonchus contortus</name>
    <name type="common">Barber pole worm</name>
    <dbReference type="NCBI Taxonomy" id="6289"/>
    <lineage>
        <taxon>Eukaryota</taxon>
        <taxon>Metazoa</taxon>
        <taxon>Ecdysozoa</taxon>
        <taxon>Nematoda</taxon>
        <taxon>Chromadorea</taxon>
        <taxon>Rhabditida</taxon>
        <taxon>Rhabditina</taxon>
        <taxon>Rhabditomorpha</taxon>
        <taxon>Strongyloidea</taxon>
        <taxon>Trichostrongylidae</taxon>
        <taxon>Haemonchus</taxon>
    </lineage>
</organism>
<reference evidence="4" key="1">
    <citation type="submission" date="2020-12" db="UniProtKB">
        <authorList>
            <consortium name="WormBaseParasite"/>
        </authorList>
    </citation>
    <scope>IDENTIFICATION</scope>
    <source>
        <strain evidence="4">MHco3</strain>
    </source>
</reference>
<evidence type="ECO:0000313" key="4">
    <source>
        <dbReference type="WBParaSite" id="HCON_00040540-00001"/>
    </source>
</evidence>
<keyword evidence="1" id="KW-0175">Coiled coil</keyword>
<evidence type="ECO:0000256" key="2">
    <source>
        <dbReference type="SAM" id="Phobius"/>
    </source>
</evidence>